<protein>
    <submittedName>
        <fullName evidence="2">Uncharacterized protein</fullName>
    </submittedName>
</protein>
<evidence type="ECO:0000256" key="1">
    <source>
        <dbReference type="SAM" id="MobiDB-lite"/>
    </source>
</evidence>
<dbReference type="AlphaFoldDB" id="A0A392TD12"/>
<evidence type="ECO:0000313" key="2">
    <source>
        <dbReference type="EMBL" id="MCI58792.1"/>
    </source>
</evidence>
<dbReference type="Proteomes" id="UP000265520">
    <property type="component" value="Unassembled WGS sequence"/>
</dbReference>
<reference evidence="2 3" key="1">
    <citation type="journal article" date="2018" name="Front. Plant Sci.">
        <title>Red Clover (Trifolium pratense) and Zigzag Clover (T. medium) - A Picture of Genomic Similarities and Differences.</title>
        <authorList>
            <person name="Dluhosova J."/>
            <person name="Istvanek J."/>
            <person name="Nedelnik J."/>
            <person name="Repkova J."/>
        </authorList>
    </citation>
    <scope>NUCLEOTIDE SEQUENCE [LARGE SCALE GENOMIC DNA]</scope>
    <source>
        <strain evidence="3">cv. 10/8</strain>
        <tissue evidence="2">Leaf</tissue>
    </source>
</reference>
<sequence>ALPDVAGRVDCEDFVDDAGD</sequence>
<dbReference type="EMBL" id="LXQA010551784">
    <property type="protein sequence ID" value="MCI58792.1"/>
    <property type="molecule type" value="Genomic_DNA"/>
</dbReference>
<feature type="region of interest" description="Disordered" evidence="1">
    <location>
        <begin position="1"/>
        <end position="20"/>
    </location>
</feature>
<accession>A0A392TD12</accession>
<keyword evidence="3" id="KW-1185">Reference proteome</keyword>
<proteinExistence type="predicted"/>
<organism evidence="2 3">
    <name type="scientific">Trifolium medium</name>
    <dbReference type="NCBI Taxonomy" id="97028"/>
    <lineage>
        <taxon>Eukaryota</taxon>
        <taxon>Viridiplantae</taxon>
        <taxon>Streptophyta</taxon>
        <taxon>Embryophyta</taxon>
        <taxon>Tracheophyta</taxon>
        <taxon>Spermatophyta</taxon>
        <taxon>Magnoliopsida</taxon>
        <taxon>eudicotyledons</taxon>
        <taxon>Gunneridae</taxon>
        <taxon>Pentapetalae</taxon>
        <taxon>rosids</taxon>
        <taxon>fabids</taxon>
        <taxon>Fabales</taxon>
        <taxon>Fabaceae</taxon>
        <taxon>Papilionoideae</taxon>
        <taxon>50 kb inversion clade</taxon>
        <taxon>NPAAA clade</taxon>
        <taxon>Hologalegina</taxon>
        <taxon>IRL clade</taxon>
        <taxon>Trifolieae</taxon>
        <taxon>Trifolium</taxon>
    </lineage>
</organism>
<feature type="non-terminal residue" evidence="2">
    <location>
        <position position="1"/>
    </location>
</feature>
<evidence type="ECO:0000313" key="3">
    <source>
        <dbReference type="Proteomes" id="UP000265520"/>
    </source>
</evidence>
<comment type="caution">
    <text evidence="2">The sequence shown here is derived from an EMBL/GenBank/DDBJ whole genome shotgun (WGS) entry which is preliminary data.</text>
</comment>
<name>A0A392TD12_9FABA</name>